<keyword evidence="2" id="KW-0808">Transferase</keyword>
<dbReference type="AlphaFoldDB" id="A0A1Q4NYF6"/>
<evidence type="ECO:0000313" key="2">
    <source>
        <dbReference type="EMBL" id="OKB65923.1"/>
    </source>
</evidence>
<evidence type="ECO:0000313" key="3">
    <source>
        <dbReference type="Proteomes" id="UP000185770"/>
    </source>
</evidence>
<dbReference type="PANTHER" id="PTHR43792:SF1">
    <property type="entry name" value="N-ACETYLTRANSFERASE DOMAIN-CONTAINING PROTEIN"/>
    <property type="match status" value="1"/>
</dbReference>
<name>A0A1Q4NYF6_SERMA</name>
<dbReference type="InterPro" id="IPR000182">
    <property type="entry name" value="GNAT_dom"/>
</dbReference>
<accession>A0A1Q4NYF6</accession>
<gene>
    <name evidence="2" type="ORF">BHU62_14810</name>
</gene>
<dbReference type="InterPro" id="IPR016181">
    <property type="entry name" value="Acyl_CoA_acyltransferase"/>
</dbReference>
<comment type="caution">
    <text evidence="2">The sequence shown here is derived from an EMBL/GenBank/DDBJ whole genome shotgun (WGS) entry which is preliminary data.</text>
</comment>
<dbReference type="PANTHER" id="PTHR43792">
    <property type="entry name" value="GNAT FAMILY, PUTATIVE (AFU_ORTHOLOGUE AFUA_3G00765)-RELATED-RELATED"/>
    <property type="match status" value="1"/>
</dbReference>
<dbReference type="RefSeq" id="WP_073532738.1">
    <property type="nucleotide sequence ID" value="NZ_MJAO01000014.1"/>
</dbReference>
<evidence type="ECO:0000259" key="1">
    <source>
        <dbReference type="PROSITE" id="PS51186"/>
    </source>
</evidence>
<dbReference type="GO" id="GO:0016747">
    <property type="term" value="F:acyltransferase activity, transferring groups other than amino-acyl groups"/>
    <property type="evidence" value="ECO:0007669"/>
    <property type="project" value="InterPro"/>
</dbReference>
<dbReference type="PROSITE" id="PS51186">
    <property type="entry name" value="GNAT"/>
    <property type="match status" value="1"/>
</dbReference>
<reference evidence="2 3" key="1">
    <citation type="submission" date="2016-09" db="EMBL/GenBank/DDBJ databases">
        <title>Serratia marcescens MSU-97 and epiphytic antimycotic-producing bacteria.</title>
        <authorList>
            <person name="Matilla M.A."/>
        </authorList>
    </citation>
    <scope>NUCLEOTIDE SEQUENCE [LARGE SCALE GENOMIC DNA]</scope>
    <source>
        <strain evidence="2 3">MSU-97</strain>
    </source>
</reference>
<dbReference type="EMBL" id="MJAO01000014">
    <property type="protein sequence ID" value="OKB65923.1"/>
    <property type="molecule type" value="Genomic_DNA"/>
</dbReference>
<dbReference type="SUPFAM" id="SSF55729">
    <property type="entry name" value="Acyl-CoA N-acyltransferases (Nat)"/>
    <property type="match status" value="1"/>
</dbReference>
<feature type="domain" description="N-acetyltransferase" evidence="1">
    <location>
        <begin position="12"/>
        <end position="180"/>
    </location>
</feature>
<dbReference type="Gene3D" id="3.40.630.30">
    <property type="match status" value="1"/>
</dbReference>
<protein>
    <submittedName>
        <fullName evidence="2">GNAT family N-acetyltransferase</fullName>
    </submittedName>
</protein>
<dbReference type="InterPro" id="IPR051531">
    <property type="entry name" value="N-acetyltransferase"/>
</dbReference>
<sequence>MSTILTLDSARLRLRPWRDDDLPAFAALNADPQVMRHFPATMTAEESHAQAERIRAFMQQRGWGLWAVEEKGGAPFIGFVGLAIPGDDLPCSPCVEIGWRLAAAHWGNGYASEAALAALDCAFGTLQLPEVVSFTAEGNQPSRRVMERIGMRFDGETFLHPRLPAGHPLQKHVLYRLNRQTWRDSHGD</sequence>
<organism evidence="2 3">
    <name type="scientific">Serratia marcescens</name>
    <dbReference type="NCBI Taxonomy" id="615"/>
    <lineage>
        <taxon>Bacteria</taxon>
        <taxon>Pseudomonadati</taxon>
        <taxon>Pseudomonadota</taxon>
        <taxon>Gammaproteobacteria</taxon>
        <taxon>Enterobacterales</taxon>
        <taxon>Yersiniaceae</taxon>
        <taxon>Serratia</taxon>
    </lineage>
</organism>
<dbReference type="Pfam" id="PF13302">
    <property type="entry name" value="Acetyltransf_3"/>
    <property type="match status" value="1"/>
</dbReference>
<dbReference type="Proteomes" id="UP000185770">
    <property type="component" value="Unassembled WGS sequence"/>
</dbReference>
<proteinExistence type="predicted"/>
<dbReference type="OrthoDB" id="9801656at2"/>